<dbReference type="PANTHER" id="PTHR43065:SF49">
    <property type="entry name" value="HISTIDINE KINASE"/>
    <property type="match status" value="1"/>
</dbReference>
<dbReference type="EMBL" id="QFYP01000001">
    <property type="protein sequence ID" value="RAK58970.1"/>
    <property type="molecule type" value="Genomic_DNA"/>
</dbReference>
<dbReference type="GO" id="GO:0000155">
    <property type="term" value="F:phosphorelay sensor kinase activity"/>
    <property type="evidence" value="ECO:0007669"/>
    <property type="project" value="InterPro"/>
</dbReference>
<evidence type="ECO:0000259" key="7">
    <source>
        <dbReference type="PROSITE" id="PS50109"/>
    </source>
</evidence>
<dbReference type="Gene3D" id="3.30.565.10">
    <property type="entry name" value="Histidine kinase-like ATPase, C-terminal domain"/>
    <property type="match status" value="1"/>
</dbReference>
<dbReference type="InterPro" id="IPR001789">
    <property type="entry name" value="Sig_transdc_resp-reg_receiver"/>
</dbReference>
<reference evidence="10" key="1">
    <citation type="submission" date="2018-05" db="EMBL/GenBank/DDBJ databases">
        <authorList>
            <person name="Li X."/>
        </authorList>
    </citation>
    <scope>NUCLEOTIDE SEQUENCE [LARGE SCALE GENOMIC DNA]</scope>
    <source>
        <strain evidence="10">HKS-05</strain>
    </source>
</reference>
<feature type="domain" description="Response regulatory" evidence="8">
    <location>
        <begin position="473"/>
        <end position="589"/>
    </location>
</feature>
<comment type="caution">
    <text evidence="9">The sequence shown here is derived from an EMBL/GenBank/DDBJ whole genome shotgun (WGS) entry which is preliminary data.</text>
</comment>
<dbReference type="PRINTS" id="PR00344">
    <property type="entry name" value="BCTRLSENSOR"/>
</dbReference>
<feature type="transmembrane region" description="Helical" evidence="6">
    <location>
        <begin position="157"/>
        <end position="176"/>
    </location>
</feature>
<evidence type="ECO:0000256" key="3">
    <source>
        <dbReference type="ARBA" id="ARBA00022553"/>
    </source>
</evidence>
<protein>
    <recommendedName>
        <fullName evidence="2">histidine kinase</fullName>
        <ecNumber evidence="2">2.7.13.3</ecNumber>
    </recommendedName>
</protein>
<keyword evidence="3 4" id="KW-0597">Phosphoprotein</keyword>
<dbReference type="AlphaFoldDB" id="A0A328AV83"/>
<feature type="domain" description="Histidine kinase" evidence="7">
    <location>
        <begin position="221"/>
        <end position="451"/>
    </location>
</feature>
<keyword evidence="6" id="KW-0472">Membrane</keyword>
<evidence type="ECO:0000313" key="9">
    <source>
        <dbReference type="EMBL" id="RAK58970.1"/>
    </source>
</evidence>
<proteinExistence type="predicted"/>
<dbReference type="CDD" id="cd00082">
    <property type="entry name" value="HisKA"/>
    <property type="match status" value="1"/>
</dbReference>
<keyword evidence="6" id="KW-1133">Transmembrane helix</keyword>
<dbReference type="InterPro" id="IPR036097">
    <property type="entry name" value="HisK_dim/P_sf"/>
</dbReference>
<dbReference type="SMART" id="SM00448">
    <property type="entry name" value="REC"/>
    <property type="match status" value="1"/>
</dbReference>
<evidence type="ECO:0000256" key="4">
    <source>
        <dbReference type="PROSITE-ProRule" id="PRU00169"/>
    </source>
</evidence>
<dbReference type="PANTHER" id="PTHR43065">
    <property type="entry name" value="SENSOR HISTIDINE KINASE"/>
    <property type="match status" value="1"/>
</dbReference>
<dbReference type="SUPFAM" id="SSF47384">
    <property type="entry name" value="Homodimeric domain of signal transducing histidine kinase"/>
    <property type="match status" value="1"/>
</dbReference>
<dbReference type="InterPro" id="IPR011006">
    <property type="entry name" value="CheY-like_superfamily"/>
</dbReference>
<feature type="transmembrane region" description="Helical" evidence="6">
    <location>
        <begin position="15"/>
        <end position="34"/>
    </location>
</feature>
<evidence type="ECO:0000256" key="1">
    <source>
        <dbReference type="ARBA" id="ARBA00000085"/>
    </source>
</evidence>
<keyword evidence="10" id="KW-1185">Reference proteome</keyword>
<dbReference type="Pfam" id="PF17152">
    <property type="entry name" value="CHASE8"/>
    <property type="match status" value="1"/>
</dbReference>
<sequence>MIPPGLQSERRRVNLAWASVVGLLIAGVLLGSRAEIAYRHQAQRQAQVQAEILAASVTAALAFDDRPTIREYVDALRVNPQVAIAAVYDAAGDPVVTYARNGSHAAPPRIGPPGSRTTQGVVRVTTPVTEHEVQLGKVYVETLPEPLSSVLARHSGLGLLLVMAFLLLGLITRAAAQLQRRAEQLADANARLQVEMAERERAEEALRQSQKMESLGQLTGGVAHDFNNLLTVIMGGLETIGRHLAKLPSNAENARLHRARDMAMYGAERAATLTARLLAFSRRQPLQPQAIDPNRLVNGMSELLQRTLGETVTLQIVLGAGLWRTHADPGQLENAVLNLAVNARDAMEGGGRLTIETANASLDSGYVEQLPETLAAGQYVLIAVTDTGSGMDEETVTRAFEPFFTTKDVGKGTGLGLSQVYGFVRQSGGVVRIYSEPGQGTTVKIYLPRFLGAEQEIATPRALDASTLLGDEVVLLVEDHDELRAYSSGILRELGYQVHEAADGASALEVMANIPDIVLLFTDVVLPGGMNGRQLADKVREARPELKVLFTTGYTRNAIVHNGTLDPGVELITKPFSFDDLAVKLRHVLDA</sequence>
<dbReference type="SUPFAM" id="SSF52172">
    <property type="entry name" value="CheY-like"/>
    <property type="match status" value="1"/>
</dbReference>
<dbReference type="InterPro" id="IPR005467">
    <property type="entry name" value="His_kinase_dom"/>
</dbReference>
<feature type="modified residue" description="4-aspartylphosphate" evidence="4">
    <location>
        <position position="523"/>
    </location>
</feature>
<dbReference type="SUPFAM" id="SSF55874">
    <property type="entry name" value="ATPase domain of HSP90 chaperone/DNA topoisomerase II/histidine kinase"/>
    <property type="match status" value="1"/>
</dbReference>
<dbReference type="EC" id="2.7.13.3" evidence="2"/>
<evidence type="ECO:0000313" key="10">
    <source>
        <dbReference type="Proteomes" id="UP000249842"/>
    </source>
</evidence>
<dbReference type="SMART" id="SM00387">
    <property type="entry name" value="HATPase_c"/>
    <property type="match status" value="1"/>
</dbReference>
<dbReference type="PROSITE" id="PS50109">
    <property type="entry name" value="HIS_KIN"/>
    <property type="match status" value="1"/>
</dbReference>
<dbReference type="PROSITE" id="PS50110">
    <property type="entry name" value="RESPONSE_REGULATORY"/>
    <property type="match status" value="1"/>
</dbReference>
<dbReference type="CDD" id="cd18161">
    <property type="entry name" value="REC_hyHK_blue-like"/>
    <property type="match status" value="1"/>
</dbReference>
<dbReference type="Gene3D" id="3.40.50.2300">
    <property type="match status" value="1"/>
</dbReference>
<dbReference type="Gene3D" id="1.10.287.130">
    <property type="match status" value="1"/>
</dbReference>
<gene>
    <name evidence="9" type="ORF">DJ021_03705</name>
</gene>
<keyword evidence="6" id="KW-0812">Transmembrane</keyword>
<dbReference type="InterPro" id="IPR004358">
    <property type="entry name" value="Sig_transdc_His_kin-like_C"/>
</dbReference>
<evidence type="ECO:0000256" key="5">
    <source>
        <dbReference type="SAM" id="Coils"/>
    </source>
</evidence>
<dbReference type="Pfam" id="PF00072">
    <property type="entry name" value="Response_reg"/>
    <property type="match status" value="1"/>
</dbReference>
<accession>A0A328AV83</accession>
<dbReference type="InterPro" id="IPR003661">
    <property type="entry name" value="HisK_dim/P_dom"/>
</dbReference>
<dbReference type="SMART" id="SM00388">
    <property type="entry name" value="HisKA"/>
    <property type="match status" value="1"/>
</dbReference>
<dbReference type="Proteomes" id="UP000249842">
    <property type="component" value="Unassembled WGS sequence"/>
</dbReference>
<dbReference type="InterPro" id="IPR003594">
    <property type="entry name" value="HATPase_dom"/>
</dbReference>
<comment type="catalytic activity">
    <reaction evidence="1">
        <text>ATP + protein L-histidine = ADP + protein N-phospho-L-histidine.</text>
        <dbReference type="EC" id="2.7.13.3"/>
    </reaction>
</comment>
<name>A0A328AV83_9CAUL</name>
<keyword evidence="5" id="KW-0175">Coiled coil</keyword>
<evidence type="ECO:0000259" key="8">
    <source>
        <dbReference type="PROSITE" id="PS50110"/>
    </source>
</evidence>
<dbReference type="InterPro" id="IPR033417">
    <property type="entry name" value="CHASE8"/>
</dbReference>
<dbReference type="InterPro" id="IPR036890">
    <property type="entry name" value="HATPase_C_sf"/>
</dbReference>
<evidence type="ECO:0000256" key="2">
    <source>
        <dbReference type="ARBA" id="ARBA00012438"/>
    </source>
</evidence>
<organism evidence="9 10">
    <name type="scientific">Phenylobacterium hankyongense</name>
    <dbReference type="NCBI Taxonomy" id="1813876"/>
    <lineage>
        <taxon>Bacteria</taxon>
        <taxon>Pseudomonadati</taxon>
        <taxon>Pseudomonadota</taxon>
        <taxon>Alphaproteobacteria</taxon>
        <taxon>Caulobacterales</taxon>
        <taxon>Caulobacteraceae</taxon>
        <taxon>Phenylobacterium</taxon>
    </lineage>
</organism>
<feature type="coiled-coil region" evidence="5">
    <location>
        <begin position="175"/>
        <end position="212"/>
    </location>
</feature>
<dbReference type="OrthoDB" id="7284568at2"/>
<evidence type="ECO:0000256" key="6">
    <source>
        <dbReference type="SAM" id="Phobius"/>
    </source>
</evidence>
<dbReference type="Pfam" id="PF02518">
    <property type="entry name" value="HATPase_c"/>
    <property type="match status" value="1"/>
</dbReference>